<dbReference type="Pfam" id="PF02518">
    <property type="entry name" value="HATPase_c"/>
    <property type="match status" value="1"/>
</dbReference>
<dbReference type="PANTHER" id="PTHR45453">
    <property type="entry name" value="PHOSPHATE REGULON SENSOR PROTEIN PHOR"/>
    <property type="match status" value="1"/>
</dbReference>
<dbReference type="GO" id="GO:0016036">
    <property type="term" value="P:cellular response to phosphate starvation"/>
    <property type="evidence" value="ECO:0007669"/>
    <property type="project" value="TreeGrafter"/>
</dbReference>
<dbReference type="GO" id="GO:0005886">
    <property type="term" value="C:plasma membrane"/>
    <property type="evidence" value="ECO:0007669"/>
    <property type="project" value="TreeGrafter"/>
</dbReference>
<dbReference type="InterPro" id="IPR050351">
    <property type="entry name" value="BphY/WalK/GraS-like"/>
</dbReference>
<sequence>MNQEILRIFDILKMTAESKRIELRYQKEGDISVIINPDDFRQMMINLVDNAIKYTDEGGRVDVSVYENGAHFCILVEDTGCGIPEEDIPRIFERFYRVDKSRSKENGGTGLGLAIVKHIVQNNKGTIEVTSSVGIGTTFKVTLPKNCDA</sequence>
<dbReference type="InterPro" id="IPR036890">
    <property type="entry name" value="HATPase_C_sf"/>
</dbReference>
<dbReference type="SUPFAM" id="SSF55874">
    <property type="entry name" value="ATPase domain of HSP90 chaperone/DNA topoisomerase II/histidine kinase"/>
    <property type="match status" value="1"/>
</dbReference>
<dbReference type="CDD" id="cd00075">
    <property type="entry name" value="HATPase"/>
    <property type="match status" value="1"/>
</dbReference>
<proteinExistence type="predicted"/>
<dbReference type="FunFam" id="3.30.565.10:FF:000006">
    <property type="entry name" value="Sensor histidine kinase WalK"/>
    <property type="match status" value="1"/>
</dbReference>
<dbReference type="GO" id="GO:0004721">
    <property type="term" value="F:phosphoprotein phosphatase activity"/>
    <property type="evidence" value="ECO:0007669"/>
    <property type="project" value="TreeGrafter"/>
</dbReference>
<keyword evidence="4 8" id="KW-0808">Transferase</keyword>
<dbReference type="EMBL" id="VSSQ01086309">
    <property type="protein sequence ID" value="MPN33684.1"/>
    <property type="molecule type" value="Genomic_DNA"/>
</dbReference>
<dbReference type="InterPro" id="IPR003594">
    <property type="entry name" value="HATPase_dom"/>
</dbReference>
<evidence type="ECO:0000256" key="4">
    <source>
        <dbReference type="ARBA" id="ARBA00022679"/>
    </source>
</evidence>
<dbReference type="Gene3D" id="3.30.565.10">
    <property type="entry name" value="Histidine kinase-like ATPase, C-terminal domain"/>
    <property type="match status" value="1"/>
</dbReference>
<evidence type="ECO:0000256" key="5">
    <source>
        <dbReference type="ARBA" id="ARBA00022777"/>
    </source>
</evidence>
<organism evidence="8">
    <name type="scientific">bioreactor metagenome</name>
    <dbReference type="NCBI Taxonomy" id="1076179"/>
    <lineage>
        <taxon>unclassified sequences</taxon>
        <taxon>metagenomes</taxon>
        <taxon>ecological metagenomes</taxon>
    </lineage>
</organism>
<feature type="domain" description="Histidine kinase" evidence="7">
    <location>
        <begin position="1"/>
        <end position="147"/>
    </location>
</feature>
<dbReference type="PANTHER" id="PTHR45453:SF1">
    <property type="entry name" value="PHOSPHATE REGULON SENSOR PROTEIN PHOR"/>
    <property type="match status" value="1"/>
</dbReference>
<name>A0A645HC69_9ZZZZ</name>
<comment type="caution">
    <text evidence="8">The sequence shown here is derived from an EMBL/GenBank/DDBJ whole genome shotgun (WGS) entry which is preliminary data.</text>
</comment>
<keyword evidence="3" id="KW-0597">Phosphoprotein</keyword>
<protein>
    <recommendedName>
        <fullName evidence="2">histidine kinase</fullName>
        <ecNumber evidence="2">2.7.13.3</ecNumber>
    </recommendedName>
</protein>
<dbReference type="PRINTS" id="PR00344">
    <property type="entry name" value="BCTRLSENSOR"/>
</dbReference>
<dbReference type="GO" id="GO:0000155">
    <property type="term" value="F:phosphorelay sensor kinase activity"/>
    <property type="evidence" value="ECO:0007669"/>
    <property type="project" value="TreeGrafter"/>
</dbReference>
<evidence type="ECO:0000259" key="7">
    <source>
        <dbReference type="PROSITE" id="PS50109"/>
    </source>
</evidence>
<keyword evidence="6" id="KW-0902">Two-component regulatory system</keyword>
<evidence type="ECO:0000256" key="1">
    <source>
        <dbReference type="ARBA" id="ARBA00000085"/>
    </source>
</evidence>
<dbReference type="InterPro" id="IPR004358">
    <property type="entry name" value="Sig_transdc_His_kin-like_C"/>
</dbReference>
<gene>
    <name evidence="8" type="primary">phoR_55</name>
    <name evidence="8" type="ORF">SDC9_181175</name>
</gene>
<evidence type="ECO:0000256" key="2">
    <source>
        <dbReference type="ARBA" id="ARBA00012438"/>
    </source>
</evidence>
<dbReference type="PROSITE" id="PS50109">
    <property type="entry name" value="HIS_KIN"/>
    <property type="match status" value="1"/>
</dbReference>
<accession>A0A645HC69</accession>
<dbReference type="EC" id="2.7.13.3" evidence="2"/>
<evidence type="ECO:0000256" key="6">
    <source>
        <dbReference type="ARBA" id="ARBA00023012"/>
    </source>
</evidence>
<evidence type="ECO:0000313" key="8">
    <source>
        <dbReference type="EMBL" id="MPN33684.1"/>
    </source>
</evidence>
<evidence type="ECO:0000256" key="3">
    <source>
        <dbReference type="ARBA" id="ARBA00022553"/>
    </source>
</evidence>
<dbReference type="InterPro" id="IPR005467">
    <property type="entry name" value="His_kinase_dom"/>
</dbReference>
<reference evidence="8" key="1">
    <citation type="submission" date="2019-08" db="EMBL/GenBank/DDBJ databases">
        <authorList>
            <person name="Kucharzyk K."/>
            <person name="Murdoch R.W."/>
            <person name="Higgins S."/>
            <person name="Loffler F."/>
        </authorList>
    </citation>
    <scope>NUCLEOTIDE SEQUENCE</scope>
</reference>
<dbReference type="SMART" id="SM00387">
    <property type="entry name" value="HATPase_c"/>
    <property type="match status" value="1"/>
</dbReference>
<comment type="catalytic activity">
    <reaction evidence="1">
        <text>ATP + protein L-histidine = ADP + protein N-phospho-L-histidine.</text>
        <dbReference type="EC" id="2.7.13.3"/>
    </reaction>
</comment>
<keyword evidence="5" id="KW-0418">Kinase</keyword>
<dbReference type="AlphaFoldDB" id="A0A645HC69"/>